<feature type="domain" description="SGNH hydrolase-type esterase" evidence="1">
    <location>
        <begin position="318"/>
        <end position="504"/>
    </location>
</feature>
<dbReference type="HOGENOM" id="CLU_511668_0_0_9"/>
<dbReference type="RefSeq" id="WP_012742161.1">
    <property type="nucleotide sequence ID" value="NC_012781.1"/>
</dbReference>
<sequence length="532" mass="59301">MSDIMNELNTIREARYGKDVRESIAAGIETCYKEGRAGTTDLQARQDLLTKASKTELDVERKRIDNLAKLPSGSTTGDAELTDIRAGADGTIYNSAGAAVRGQVSSLKEDLELLVKIKNFNVKTAQQNTDYNYSLFSGDMIEITNKTNGGIAIKLLYKNNVIDTVTDYLSKDKSITYTAKSTSDKIRLWSQGTGYVKVENLDTFYRKTINSLNDFETLGVQSSNINIMDSSFDVNNCIPNRIYIISTQCINAPGIGTIISFAKNKNADNTIVQLFFDIDNDIYMRYNVYGAGWKNWEKLTKYNYKESCNLSLFTDVGVIGDSYASGEIYATDGSLIGDKYKISWIQQLARKNGFTGYNFSEGGLSTRTWLTSEYGLKKLNNSEACNLYILALGINDYYGLGESYLGTQEDIDSGNDTFYGNYAKIINAVKEKAQNAKIMISTIAIRNIESSATKTQIKKFNDAIINIANHYSIPIIRQDKYSYFNSASYSDNMIHGHPTAVGYAMLATELEKCIGIAMVENDTYFESGNYYD</sequence>
<dbReference type="STRING" id="515619.EUBREC_1302"/>
<reference evidence="2 3" key="1">
    <citation type="journal article" date="2009" name="Proc. Natl. Acad. Sci. U.S.A.">
        <title>Characterizing a model human gut microbiota composed of members of its two dominant bacterial phyla.</title>
        <authorList>
            <person name="Mahowald M.A."/>
            <person name="Rey F.E."/>
            <person name="Seedorf H."/>
            <person name="Turnbaugh P.J."/>
            <person name="Fulton R.S."/>
            <person name="Wollam A."/>
            <person name="Shah N."/>
            <person name="Wang C."/>
            <person name="Magrini V."/>
            <person name="Wilson R.K."/>
            <person name="Cantarel B.L."/>
            <person name="Coutinho P.M."/>
            <person name="Henrissat B."/>
            <person name="Crock L.W."/>
            <person name="Russell A."/>
            <person name="Verberkmoes N.C."/>
            <person name="Hettich R.L."/>
            <person name="Gordon J.I."/>
        </authorList>
    </citation>
    <scope>NUCLEOTIDE SEQUENCE [LARGE SCALE GENOMIC DNA]</scope>
    <source>
        <strain evidence="3">ATCC 33656 / DSM 3377 / JCM 17463 / KCTC 5835 / LMG 30912 / VPI 0990</strain>
    </source>
</reference>
<evidence type="ECO:0000313" key="3">
    <source>
        <dbReference type="Proteomes" id="UP000001477"/>
    </source>
</evidence>
<protein>
    <recommendedName>
        <fullName evidence="1">SGNH hydrolase-type esterase domain-containing protein</fullName>
    </recommendedName>
</protein>
<dbReference type="CDD" id="cd00229">
    <property type="entry name" value="SGNH_hydrolase"/>
    <property type="match status" value="1"/>
</dbReference>
<dbReference type="Pfam" id="PF13472">
    <property type="entry name" value="Lipase_GDSL_2"/>
    <property type="match status" value="1"/>
</dbReference>
<gene>
    <name evidence="2" type="ordered locus">EUBREC_1302</name>
</gene>
<dbReference type="Gene3D" id="3.40.50.1110">
    <property type="entry name" value="SGNH hydrolase"/>
    <property type="match status" value="1"/>
</dbReference>
<dbReference type="PaxDb" id="515619-EUBREC_1302"/>
<proteinExistence type="predicted"/>
<dbReference type="EMBL" id="CP001107">
    <property type="protein sequence ID" value="ACR75062.1"/>
    <property type="molecule type" value="Genomic_DNA"/>
</dbReference>
<dbReference type="KEGG" id="ere:EUBREC_1302"/>
<dbReference type="Proteomes" id="UP000001477">
    <property type="component" value="Chromosome"/>
</dbReference>
<evidence type="ECO:0000259" key="1">
    <source>
        <dbReference type="Pfam" id="PF13472"/>
    </source>
</evidence>
<name>C4Z845_AGARV</name>
<dbReference type="InterPro" id="IPR036514">
    <property type="entry name" value="SGNH_hydro_sf"/>
</dbReference>
<dbReference type="GeneID" id="86988133"/>
<dbReference type="SUPFAM" id="SSF52266">
    <property type="entry name" value="SGNH hydrolase"/>
    <property type="match status" value="1"/>
</dbReference>
<dbReference type="AlphaFoldDB" id="C4Z845"/>
<evidence type="ECO:0000313" key="2">
    <source>
        <dbReference type="EMBL" id="ACR75062.1"/>
    </source>
</evidence>
<accession>C4Z845</accession>
<dbReference type="InterPro" id="IPR013830">
    <property type="entry name" value="SGNH_hydro"/>
</dbReference>
<organism evidence="2 3">
    <name type="scientific">Agathobacter rectalis (strain ATCC 33656 / DSM 3377 / JCM 17463 / KCTC 5835 / VPI 0990)</name>
    <name type="common">Eubacterium rectale</name>
    <dbReference type="NCBI Taxonomy" id="515619"/>
    <lineage>
        <taxon>Bacteria</taxon>
        <taxon>Bacillati</taxon>
        <taxon>Bacillota</taxon>
        <taxon>Clostridia</taxon>
        <taxon>Lachnospirales</taxon>
        <taxon>Lachnospiraceae</taxon>
        <taxon>Agathobacter</taxon>
    </lineage>
</organism>